<dbReference type="EMBL" id="QGKX02001347">
    <property type="protein sequence ID" value="KAF3522533.1"/>
    <property type="molecule type" value="Genomic_DNA"/>
</dbReference>
<sequence length="332" mass="35254">MLSSLSSLSYRHRHLKLGFASGPDGAWQRVPTSGGTLSSLSFSLCCRRFTSLLSSDMRGGRAAGEGCSRLLGWGSRSIFSLRSRLASLRLRVGGMAWLLQVVGGSLLLVQRVIRLGMKLSALVGSSSLGSNPICVVCAGSSFYHGGGVVVYAASVAACFASSPSDLLFAVPDLFFLLFLSDVGGSRWLVEVGGFRWDLALVLHSILVEASDGSSSSNYSSSVLDGFERVVVFVLLTATSNVRPSLTSQHYMGLIELLVVVCEAIVCRMGSGYGVRKCGRPLLLLLVRVGMCFDALGELFSDEPLSLRADSSGRPKLPGSDSRLNLVHLFAAS</sequence>
<accession>A0A8S9PG98</accession>
<dbReference type="Proteomes" id="UP000712600">
    <property type="component" value="Unassembled WGS sequence"/>
</dbReference>
<comment type="caution">
    <text evidence="1">The sequence shown here is derived from an EMBL/GenBank/DDBJ whole genome shotgun (WGS) entry which is preliminary data.</text>
</comment>
<proteinExistence type="predicted"/>
<name>A0A8S9PG98_BRACR</name>
<evidence type="ECO:0000313" key="2">
    <source>
        <dbReference type="Proteomes" id="UP000712600"/>
    </source>
</evidence>
<evidence type="ECO:0000313" key="1">
    <source>
        <dbReference type="EMBL" id="KAF3522533.1"/>
    </source>
</evidence>
<dbReference type="AlphaFoldDB" id="A0A8S9PG98"/>
<organism evidence="1 2">
    <name type="scientific">Brassica cretica</name>
    <name type="common">Mustard</name>
    <dbReference type="NCBI Taxonomy" id="69181"/>
    <lineage>
        <taxon>Eukaryota</taxon>
        <taxon>Viridiplantae</taxon>
        <taxon>Streptophyta</taxon>
        <taxon>Embryophyta</taxon>
        <taxon>Tracheophyta</taxon>
        <taxon>Spermatophyta</taxon>
        <taxon>Magnoliopsida</taxon>
        <taxon>eudicotyledons</taxon>
        <taxon>Gunneridae</taxon>
        <taxon>Pentapetalae</taxon>
        <taxon>rosids</taxon>
        <taxon>malvids</taxon>
        <taxon>Brassicales</taxon>
        <taxon>Brassicaceae</taxon>
        <taxon>Brassiceae</taxon>
        <taxon>Brassica</taxon>
    </lineage>
</organism>
<protein>
    <submittedName>
        <fullName evidence="1">Uncharacterized protein</fullName>
    </submittedName>
</protein>
<gene>
    <name evidence="1" type="ORF">F2Q69_00048790</name>
</gene>
<reference evidence="1" key="1">
    <citation type="submission" date="2019-12" db="EMBL/GenBank/DDBJ databases">
        <title>Genome sequencing and annotation of Brassica cretica.</title>
        <authorList>
            <person name="Studholme D.J."/>
            <person name="Sarris P."/>
        </authorList>
    </citation>
    <scope>NUCLEOTIDE SEQUENCE</scope>
    <source>
        <strain evidence="1">PFS-109/04</strain>
        <tissue evidence="1">Leaf</tissue>
    </source>
</reference>